<dbReference type="GO" id="GO:0045202">
    <property type="term" value="C:synapse"/>
    <property type="evidence" value="ECO:0007669"/>
    <property type="project" value="TreeGrafter"/>
</dbReference>
<evidence type="ECO:0000256" key="4">
    <source>
        <dbReference type="ARBA" id="ARBA00022989"/>
    </source>
</evidence>
<dbReference type="PRINTS" id="PR00700">
    <property type="entry name" value="PRTYPHPHTASE"/>
</dbReference>
<dbReference type="PhylomeDB" id="A0A091VPT6"/>
<dbReference type="InterPro" id="IPR033522">
    <property type="entry name" value="IA-2/IA-2_beta"/>
</dbReference>
<reference evidence="10 11" key="1">
    <citation type="submission" date="2014-04" db="EMBL/GenBank/DDBJ databases">
        <title>Genome evolution of avian class.</title>
        <authorList>
            <person name="Zhang G."/>
            <person name="Li C."/>
        </authorList>
    </citation>
    <scope>NUCLEOTIDE SEQUENCE [LARGE SCALE GENOMIC DNA]</scope>
    <source>
        <strain evidence="10">BGI_N306</strain>
    </source>
</reference>
<dbReference type="GO" id="GO:0051046">
    <property type="term" value="P:regulation of secretion"/>
    <property type="evidence" value="ECO:0007669"/>
    <property type="project" value="TreeGrafter"/>
</dbReference>
<accession>A0A091VPT6</accession>
<dbReference type="GO" id="GO:0035773">
    <property type="term" value="P:insulin secretion involved in cellular response to glucose stimulus"/>
    <property type="evidence" value="ECO:0007669"/>
    <property type="project" value="TreeGrafter"/>
</dbReference>
<dbReference type="SUPFAM" id="SSF52799">
    <property type="entry name" value="(Phosphotyrosine protein) phosphatases II"/>
    <property type="match status" value="1"/>
</dbReference>
<keyword evidence="5" id="KW-0472">Membrane</keyword>
<evidence type="ECO:0000256" key="5">
    <source>
        <dbReference type="ARBA" id="ARBA00023136"/>
    </source>
</evidence>
<evidence type="ECO:0000256" key="6">
    <source>
        <dbReference type="ARBA" id="ARBA00023180"/>
    </source>
</evidence>
<dbReference type="PANTHER" id="PTHR46106:SF1">
    <property type="entry name" value="RECEPTOR-TYPE TYROSINE-PROTEIN PHOSPHATASE-LIKE N"/>
    <property type="match status" value="1"/>
</dbReference>
<sequence>RTRDRLAKEWQALCAYQAEPSVCSIAQSEANLKKNRNPDYVPYDHVRIKLKAESNPSRSDFINASPIIEHDPRMPAYIATQGPLSHTIADFWQMVWEHGCTVIVMLSPLAEDSVKQCDRYWPDEGSSLYHIYEASVNLVSEHIWCEDFLVRSFYLKNVQSQETRTLTQFHFLSWPAEGIPATTRPLLDFRRLGPAGKDQCPEPVPLVQASGSCSDGAGRTGTYILVDMVLNRMAKGVKEIDIAATLEHIRDQRPGMVQTKDQFEFALTAVAE</sequence>
<evidence type="ECO:0000256" key="7">
    <source>
        <dbReference type="ARBA" id="ARBA00023329"/>
    </source>
</evidence>
<dbReference type="InterPro" id="IPR000387">
    <property type="entry name" value="Tyr_Pase_dom"/>
</dbReference>
<evidence type="ECO:0000313" key="10">
    <source>
        <dbReference type="EMBL" id="KFR04463.1"/>
    </source>
</evidence>
<feature type="non-terminal residue" evidence="10">
    <location>
        <position position="272"/>
    </location>
</feature>
<proteinExistence type="predicted"/>
<evidence type="ECO:0000259" key="8">
    <source>
        <dbReference type="PROSITE" id="PS50055"/>
    </source>
</evidence>
<dbReference type="Gene3D" id="3.90.190.10">
    <property type="entry name" value="Protein tyrosine phosphatase superfamily"/>
    <property type="match status" value="1"/>
</dbReference>
<dbReference type="EMBL" id="KK734141">
    <property type="protein sequence ID" value="KFR04463.1"/>
    <property type="molecule type" value="Genomic_DNA"/>
</dbReference>
<keyword evidence="2" id="KW-0812">Transmembrane</keyword>
<dbReference type="InterPro" id="IPR029021">
    <property type="entry name" value="Prot-tyrosine_phosphatase-like"/>
</dbReference>
<dbReference type="SMART" id="SM00194">
    <property type="entry name" value="PTPc"/>
    <property type="match status" value="1"/>
</dbReference>
<dbReference type="PROSITE" id="PS50055">
    <property type="entry name" value="TYR_PHOSPHATASE_PTP"/>
    <property type="match status" value="1"/>
</dbReference>
<dbReference type="GO" id="GO:0030659">
    <property type="term" value="C:cytoplasmic vesicle membrane"/>
    <property type="evidence" value="ECO:0007669"/>
    <property type="project" value="UniProtKB-SubCell"/>
</dbReference>
<keyword evidence="10" id="KW-0675">Receptor</keyword>
<dbReference type="GO" id="GO:0004725">
    <property type="term" value="F:protein tyrosine phosphatase activity"/>
    <property type="evidence" value="ECO:0007669"/>
    <property type="project" value="InterPro"/>
</dbReference>
<dbReference type="GO" id="GO:0030141">
    <property type="term" value="C:secretory granule"/>
    <property type="evidence" value="ECO:0007669"/>
    <property type="project" value="InterPro"/>
</dbReference>
<keyword evidence="11" id="KW-1185">Reference proteome</keyword>
<name>A0A091VPT6_OPIHO</name>
<feature type="domain" description="Tyrosine-protein phosphatase" evidence="8">
    <location>
        <begin position="6"/>
        <end position="272"/>
    </location>
</feature>
<protein>
    <submittedName>
        <fullName evidence="10">Receptor-type tyrosine-protein phosphatase-like N</fullName>
    </submittedName>
</protein>
<keyword evidence="6" id="KW-0325">Glycoprotein</keyword>
<dbReference type="STRING" id="30419.A0A091VPT6"/>
<dbReference type="Pfam" id="PF00102">
    <property type="entry name" value="Y_phosphatase"/>
    <property type="match status" value="1"/>
</dbReference>
<evidence type="ECO:0000259" key="9">
    <source>
        <dbReference type="PROSITE" id="PS50056"/>
    </source>
</evidence>
<dbReference type="AlphaFoldDB" id="A0A091VPT6"/>
<dbReference type="SMART" id="SM00404">
    <property type="entry name" value="PTPc_motif"/>
    <property type="match status" value="1"/>
</dbReference>
<dbReference type="PANTHER" id="PTHR46106">
    <property type="entry name" value="IA-2 PROTEIN TYROSINE PHOSPHATASE, ISOFORM C"/>
    <property type="match status" value="1"/>
</dbReference>
<dbReference type="FunFam" id="3.90.190.10:FF:000017">
    <property type="entry name" value="receptor-type tyrosine-protein phosphatase-like N isoform X2"/>
    <property type="match status" value="1"/>
</dbReference>
<keyword evidence="7" id="KW-0968">Cytoplasmic vesicle</keyword>
<feature type="domain" description="Tyrosine specific protein phosphatases" evidence="9">
    <location>
        <begin position="213"/>
        <end position="264"/>
    </location>
</feature>
<dbReference type="Proteomes" id="UP000053605">
    <property type="component" value="Unassembled WGS sequence"/>
</dbReference>
<dbReference type="InterPro" id="IPR000242">
    <property type="entry name" value="PTP_cat"/>
</dbReference>
<evidence type="ECO:0000256" key="2">
    <source>
        <dbReference type="ARBA" id="ARBA00022692"/>
    </source>
</evidence>
<keyword evidence="3" id="KW-0732">Signal</keyword>
<comment type="subcellular location">
    <subcellularLocation>
        <location evidence="1">Cytoplasmic vesicle membrane</location>
        <topology evidence="1">Single-pass type I membrane protein</topology>
    </subcellularLocation>
</comment>
<organism evidence="10 11">
    <name type="scientific">Opisthocomus hoazin</name>
    <name type="common">Hoatzin</name>
    <name type="synonym">Phasianus hoazin</name>
    <dbReference type="NCBI Taxonomy" id="30419"/>
    <lineage>
        <taxon>Eukaryota</taxon>
        <taxon>Metazoa</taxon>
        <taxon>Chordata</taxon>
        <taxon>Craniata</taxon>
        <taxon>Vertebrata</taxon>
        <taxon>Euteleostomi</taxon>
        <taxon>Archelosauria</taxon>
        <taxon>Archosauria</taxon>
        <taxon>Dinosauria</taxon>
        <taxon>Saurischia</taxon>
        <taxon>Theropoda</taxon>
        <taxon>Coelurosauria</taxon>
        <taxon>Aves</taxon>
        <taxon>Neognathae</taxon>
        <taxon>Neoaves</taxon>
        <taxon>Opisthocomiformes</taxon>
        <taxon>Opisthocomidae</taxon>
        <taxon>Opisthocomus</taxon>
    </lineage>
</organism>
<dbReference type="InterPro" id="IPR003595">
    <property type="entry name" value="Tyr_Pase_cat"/>
</dbReference>
<evidence type="ECO:0000256" key="3">
    <source>
        <dbReference type="ARBA" id="ARBA00022729"/>
    </source>
</evidence>
<evidence type="ECO:0000313" key="11">
    <source>
        <dbReference type="Proteomes" id="UP000053605"/>
    </source>
</evidence>
<feature type="non-terminal residue" evidence="10">
    <location>
        <position position="1"/>
    </location>
</feature>
<keyword evidence="4" id="KW-1133">Transmembrane helix</keyword>
<dbReference type="PROSITE" id="PS50056">
    <property type="entry name" value="TYR_PHOSPHATASE_2"/>
    <property type="match status" value="1"/>
</dbReference>
<gene>
    <name evidence="10" type="ORF">N306_14023</name>
</gene>
<evidence type="ECO:0000256" key="1">
    <source>
        <dbReference type="ARBA" id="ARBA00004358"/>
    </source>
</evidence>